<sequence length="754" mass="79940">MSAPGRDRIARALAAVLRLRWPILAAYALLVPWAALVAARIPNEGAIDRLIVPSDPDYVTTRAFQRVFPEAQTVLLLVEADDPWSPAALDRVARAEAAVRAVPHAGAFSLLDALRRARPGASPEALRRLALGTPFFRGQGLVGDRFLAVVASLDVRTPAERDAALAGVDAALDAAGVGPVRRVGAPYVSSWLERQSSQASARSFPIFAVLLVGIALFLYRSFRALLALVLALGAAVALGVAAGALLGFAFTIVSVLVPLTILVTTLATLVYLHSRFVDQPEGVPLAEHHLAALRNKFLPVTASTLAAAMGFAALAVSRIRPIREMGIWTAAGLVIAWVVAYTLFPALQAVLRTPTGRSRRVRSGLYDALAGVLPGFTFRHRFALVGAALAACAAGLVGLFGAPGIAKGMSVGVDTLAYLDPSTALHRDLRWFRENVMDLNVARIWIHLPAPAAADPEVLRGVDRFETALEGSTDVTGVTGPTTPLRIRGYLAGRGERLPTDPEGFARAAADVEQLLLTEPDLRGFIDVKGLADLQLTVLFRNGDAQGYAALSRRVQAAWDAARAGAPALEGARMRVVGESLLQVKVGASLVPTLAESFLLTVALIFTVFLFLFRSGVERLLAMIPSLFALLATFLGMRLLGGSLNVATIIIATTVLGTTENDQIHFFHHMHERAGAPLEERLRHALRVSGGAIVFATLINAAGFLGLAVSSFPPLRQFGLMTSAAFLLALVADFTALPAALWIASGERPGGAKE</sequence>
<feature type="transmembrane region" description="Helical" evidence="6">
    <location>
        <begin position="724"/>
        <end position="744"/>
    </location>
</feature>
<evidence type="ECO:0000256" key="2">
    <source>
        <dbReference type="ARBA" id="ARBA00022475"/>
    </source>
</evidence>
<feature type="transmembrane region" description="Helical" evidence="6">
    <location>
        <begin position="382"/>
        <end position="402"/>
    </location>
</feature>
<dbReference type="Gene3D" id="1.20.1640.10">
    <property type="entry name" value="Multidrug efflux transporter AcrB transmembrane domain"/>
    <property type="match status" value="2"/>
</dbReference>
<evidence type="ECO:0000256" key="3">
    <source>
        <dbReference type="ARBA" id="ARBA00022692"/>
    </source>
</evidence>
<keyword evidence="4 6" id="KW-1133">Transmembrane helix</keyword>
<evidence type="ECO:0000259" key="7">
    <source>
        <dbReference type="PROSITE" id="PS50156"/>
    </source>
</evidence>
<feature type="transmembrane region" description="Helical" evidence="6">
    <location>
        <begin position="619"/>
        <end position="640"/>
    </location>
</feature>
<dbReference type="PANTHER" id="PTHR33406:SF12">
    <property type="entry name" value="BLR2997 PROTEIN"/>
    <property type="match status" value="1"/>
</dbReference>
<feature type="transmembrane region" description="Helical" evidence="6">
    <location>
        <begin position="20"/>
        <end position="39"/>
    </location>
</feature>
<feature type="transmembrane region" description="Helical" evidence="6">
    <location>
        <begin position="225"/>
        <end position="248"/>
    </location>
</feature>
<dbReference type="PROSITE" id="PS50156">
    <property type="entry name" value="SSD"/>
    <property type="match status" value="2"/>
</dbReference>
<dbReference type="Pfam" id="PF03176">
    <property type="entry name" value="MMPL"/>
    <property type="match status" value="2"/>
</dbReference>
<dbReference type="InterPro" id="IPR050545">
    <property type="entry name" value="Mycobact_MmpL"/>
</dbReference>
<comment type="subcellular location">
    <subcellularLocation>
        <location evidence="1">Cell membrane</location>
        <topology evidence="1">Multi-pass membrane protein</topology>
    </subcellularLocation>
</comment>
<feature type="transmembrane region" description="Helical" evidence="6">
    <location>
        <begin position="691"/>
        <end position="712"/>
    </location>
</feature>
<dbReference type="RefSeq" id="WP_248340501.1">
    <property type="nucleotide sequence ID" value="NZ_AP025592.1"/>
</dbReference>
<dbReference type="PANTHER" id="PTHR33406">
    <property type="entry name" value="MEMBRANE PROTEIN MJ1562-RELATED"/>
    <property type="match status" value="1"/>
</dbReference>
<feature type="transmembrane region" description="Helical" evidence="6">
    <location>
        <begin position="297"/>
        <end position="316"/>
    </location>
</feature>
<feature type="transmembrane region" description="Helical" evidence="6">
    <location>
        <begin position="199"/>
        <end position="219"/>
    </location>
</feature>
<feature type="transmembrane region" description="Helical" evidence="6">
    <location>
        <begin position="255"/>
        <end position="277"/>
    </location>
</feature>
<keyword evidence="2" id="KW-1003">Cell membrane</keyword>
<dbReference type="InterPro" id="IPR000731">
    <property type="entry name" value="SSD"/>
</dbReference>
<keyword evidence="3 6" id="KW-0812">Transmembrane</keyword>
<protein>
    <recommendedName>
        <fullName evidence="7">SSD domain-containing protein</fullName>
    </recommendedName>
</protein>
<dbReference type="EMBL" id="AP025592">
    <property type="protein sequence ID" value="BDG08960.1"/>
    <property type="molecule type" value="Genomic_DNA"/>
</dbReference>
<name>A0ABN6N730_9BACT</name>
<evidence type="ECO:0000256" key="6">
    <source>
        <dbReference type="SAM" id="Phobius"/>
    </source>
</evidence>
<dbReference type="Proteomes" id="UP001162734">
    <property type="component" value="Chromosome"/>
</dbReference>
<feature type="transmembrane region" description="Helical" evidence="6">
    <location>
        <begin position="590"/>
        <end position="613"/>
    </location>
</feature>
<keyword evidence="9" id="KW-1185">Reference proteome</keyword>
<reference evidence="9" key="1">
    <citation type="journal article" date="2022" name="Int. J. Syst. Evol. Microbiol.">
        <title>Anaeromyxobacter oryzae sp. nov., Anaeromyxobacter diazotrophicus sp. nov. and Anaeromyxobacter paludicola sp. nov., isolated from paddy soils.</title>
        <authorList>
            <person name="Itoh H."/>
            <person name="Xu Z."/>
            <person name="Mise K."/>
            <person name="Masuda Y."/>
            <person name="Ushijima N."/>
            <person name="Hayakawa C."/>
            <person name="Shiratori Y."/>
            <person name="Senoo K."/>
        </authorList>
    </citation>
    <scope>NUCLEOTIDE SEQUENCE [LARGE SCALE GENOMIC DNA]</scope>
    <source>
        <strain evidence="9">Red630</strain>
    </source>
</reference>
<dbReference type="SUPFAM" id="SSF82866">
    <property type="entry name" value="Multidrug efflux transporter AcrB transmembrane domain"/>
    <property type="match status" value="2"/>
</dbReference>
<feature type="domain" description="SSD" evidence="7">
    <location>
        <begin position="631"/>
        <end position="743"/>
    </location>
</feature>
<accession>A0ABN6N730</accession>
<keyword evidence="5 6" id="KW-0472">Membrane</keyword>
<feature type="transmembrane region" description="Helical" evidence="6">
    <location>
        <begin position="328"/>
        <end position="351"/>
    </location>
</feature>
<organism evidence="8 9">
    <name type="scientific">Anaeromyxobacter paludicola</name>
    <dbReference type="NCBI Taxonomy" id="2918171"/>
    <lineage>
        <taxon>Bacteria</taxon>
        <taxon>Pseudomonadati</taxon>
        <taxon>Myxococcota</taxon>
        <taxon>Myxococcia</taxon>
        <taxon>Myxococcales</taxon>
        <taxon>Cystobacterineae</taxon>
        <taxon>Anaeromyxobacteraceae</taxon>
        <taxon>Anaeromyxobacter</taxon>
    </lineage>
</organism>
<dbReference type="InterPro" id="IPR004869">
    <property type="entry name" value="MMPL_dom"/>
</dbReference>
<proteinExistence type="predicted"/>
<evidence type="ECO:0000313" key="9">
    <source>
        <dbReference type="Proteomes" id="UP001162734"/>
    </source>
</evidence>
<evidence type="ECO:0000256" key="1">
    <source>
        <dbReference type="ARBA" id="ARBA00004651"/>
    </source>
</evidence>
<evidence type="ECO:0000256" key="4">
    <source>
        <dbReference type="ARBA" id="ARBA00022989"/>
    </source>
</evidence>
<evidence type="ECO:0000313" key="8">
    <source>
        <dbReference type="EMBL" id="BDG08960.1"/>
    </source>
</evidence>
<gene>
    <name evidence="8" type="ORF">AMPC_20730</name>
</gene>
<evidence type="ECO:0000256" key="5">
    <source>
        <dbReference type="ARBA" id="ARBA00023136"/>
    </source>
</evidence>
<feature type="domain" description="SSD" evidence="7">
    <location>
        <begin position="222"/>
        <end position="350"/>
    </location>
</feature>